<dbReference type="Proteomes" id="UP000831290">
    <property type="component" value="Chromosome"/>
</dbReference>
<sequence length="171" mass="20143">MNISQITYKEYSTFFSTYINKLEDVELLAELEEGRKRFKELIIAIPPGKLYKAYEKDKWSLAEVLMHCIDTERVFQYRVLRIARNDKTDLRGFNQDDFVPFSNANSRTAEDLLEEYNIVRDSSIFLVKNLTENDLLRTGIVEGEKISARAMAFIICGHQLHHEKIIRERYL</sequence>
<dbReference type="SUPFAM" id="SSF109854">
    <property type="entry name" value="DinB/YfiT-like putative metalloenzymes"/>
    <property type="match status" value="1"/>
</dbReference>
<dbReference type="InterPro" id="IPR034660">
    <property type="entry name" value="DinB/YfiT-like"/>
</dbReference>
<gene>
    <name evidence="2" type="ORF">MQE35_17000</name>
</gene>
<dbReference type="KEGG" id="fbm:MQE35_17000"/>
<dbReference type="InterPro" id="IPR024775">
    <property type="entry name" value="DinB-like"/>
</dbReference>
<dbReference type="Gene3D" id="1.20.120.450">
    <property type="entry name" value="dinb family like domain"/>
    <property type="match status" value="1"/>
</dbReference>
<evidence type="ECO:0000313" key="2">
    <source>
        <dbReference type="EMBL" id="UOB17421.1"/>
    </source>
</evidence>
<accession>A0A9E7A0G8</accession>
<feature type="domain" description="DinB-like" evidence="1">
    <location>
        <begin position="30"/>
        <end position="163"/>
    </location>
</feature>
<reference evidence="2" key="1">
    <citation type="submission" date="2022-03" db="EMBL/GenBank/DDBJ databases">
        <title>Description of Abyssus ytuae gen. nov., sp. nov., a novel member of the family Flavobacteriaceae isolated from the sediment of Mariana Trench.</title>
        <authorList>
            <person name="Zhang J."/>
            <person name="Xu X."/>
        </authorList>
    </citation>
    <scope>NUCLEOTIDE SEQUENCE</scope>
    <source>
        <strain evidence="2">MT3330</strain>
    </source>
</reference>
<keyword evidence="3" id="KW-1185">Reference proteome</keyword>
<protein>
    <submittedName>
        <fullName evidence="2">DinB family protein</fullName>
    </submittedName>
</protein>
<dbReference type="AlphaFoldDB" id="A0A9E7A0G8"/>
<dbReference type="EMBL" id="CP094358">
    <property type="protein sequence ID" value="UOB17421.1"/>
    <property type="molecule type" value="Genomic_DNA"/>
</dbReference>
<name>A0A9E7A0G8_9FLAO</name>
<organism evidence="2 3">
    <name type="scientific">Abyssalbus ytuae</name>
    <dbReference type="NCBI Taxonomy" id="2926907"/>
    <lineage>
        <taxon>Bacteria</taxon>
        <taxon>Pseudomonadati</taxon>
        <taxon>Bacteroidota</taxon>
        <taxon>Flavobacteriia</taxon>
        <taxon>Flavobacteriales</taxon>
        <taxon>Flavobacteriaceae</taxon>
        <taxon>Abyssalbus</taxon>
    </lineage>
</organism>
<dbReference type="Pfam" id="PF12867">
    <property type="entry name" value="DinB_2"/>
    <property type="match status" value="1"/>
</dbReference>
<evidence type="ECO:0000313" key="3">
    <source>
        <dbReference type="Proteomes" id="UP000831290"/>
    </source>
</evidence>
<dbReference type="RefSeq" id="WP_255842863.1">
    <property type="nucleotide sequence ID" value="NZ_CP094358.1"/>
</dbReference>
<evidence type="ECO:0000259" key="1">
    <source>
        <dbReference type="Pfam" id="PF12867"/>
    </source>
</evidence>
<proteinExistence type="predicted"/>